<feature type="domain" description="OTU" evidence="10">
    <location>
        <begin position="62"/>
        <end position="260"/>
    </location>
</feature>
<dbReference type="OrthoDB" id="18915at2759"/>
<dbReference type="GO" id="GO:0043130">
    <property type="term" value="F:ubiquitin binding"/>
    <property type="evidence" value="ECO:0007669"/>
    <property type="project" value="TreeGrafter"/>
</dbReference>
<evidence type="ECO:0000256" key="2">
    <source>
        <dbReference type="ARBA" id="ARBA00006579"/>
    </source>
</evidence>
<dbReference type="Proteomes" id="UP000681722">
    <property type="component" value="Unassembled WGS sequence"/>
</dbReference>
<dbReference type="Gene3D" id="1.20.1300.20">
    <property type="entry name" value="Peptidase C65 Otubain, subdomain 2"/>
    <property type="match status" value="1"/>
</dbReference>
<feature type="site" description="Interacts with free ubiquitin" evidence="9">
    <location>
        <position position="220"/>
    </location>
</feature>
<feature type="site" description="Interacts with free ubiquitin" evidence="9">
    <location>
        <position position="218"/>
    </location>
</feature>
<dbReference type="GO" id="GO:0004843">
    <property type="term" value="F:cysteine-type deubiquitinase activity"/>
    <property type="evidence" value="ECO:0007669"/>
    <property type="project" value="UniProtKB-EC"/>
</dbReference>
<feature type="site" description="Interacts with free ubiquitin" evidence="9">
    <location>
        <position position="204"/>
    </location>
</feature>
<feature type="active site" description="Nucleophile" evidence="8">
    <location>
        <position position="73"/>
    </location>
</feature>
<comment type="catalytic activity">
    <reaction evidence="1">
        <text>Thiol-dependent hydrolysis of ester, thioester, amide, peptide and isopeptide bonds formed by the C-terminal Gly of ubiquitin (a 76-residue protein attached to proteins as an intracellular targeting signal).</text>
        <dbReference type="EC" id="3.4.19.12"/>
    </reaction>
</comment>
<dbReference type="PANTHER" id="PTHR12931">
    <property type="entry name" value="UBIQUITIN THIOLESTERASE PROTEIN OTUB"/>
    <property type="match status" value="1"/>
</dbReference>
<keyword evidence="4" id="KW-0645">Protease</keyword>
<reference evidence="11" key="1">
    <citation type="submission" date="2021-02" db="EMBL/GenBank/DDBJ databases">
        <authorList>
            <person name="Nowell W R."/>
        </authorList>
    </citation>
    <scope>NUCLEOTIDE SEQUENCE</scope>
</reference>
<comment type="similarity">
    <text evidence="2">Belongs to the peptidase C65 family.</text>
</comment>
<dbReference type="PANTHER" id="PTHR12931:SF15">
    <property type="entry name" value="UBIQUITIN THIOESTERASE OTUBAIN-LIKE"/>
    <property type="match status" value="1"/>
</dbReference>
<dbReference type="GO" id="GO:0005634">
    <property type="term" value="C:nucleus"/>
    <property type="evidence" value="ECO:0007669"/>
    <property type="project" value="TreeGrafter"/>
</dbReference>
<dbReference type="InterPro" id="IPR016615">
    <property type="entry name" value="Otubain"/>
</dbReference>
<evidence type="ECO:0000256" key="4">
    <source>
        <dbReference type="ARBA" id="ARBA00022670"/>
    </source>
</evidence>
<dbReference type="InterPro" id="IPR042467">
    <property type="entry name" value="Peptidase_C65_otubain_sub2"/>
</dbReference>
<dbReference type="InterPro" id="IPR042468">
    <property type="entry name" value="Peptidase_C65_otubain_sub1"/>
</dbReference>
<dbReference type="InterPro" id="IPR019400">
    <property type="entry name" value="Peptidase_C65_otubain"/>
</dbReference>
<accession>A0A814ZH67</accession>
<dbReference type="Proteomes" id="UP000663829">
    <property type="component" value="Unassembled WGS sequence"/>
</dbReference>
<evidence type="ECO:0000313" key="12">
    <source>
        <dbReference type="EMBL" id="CAF4007099.1"/>
    </source>
</evidence>
<keyword evidence="6" id="KW-0378">Hydrolase</keyword>
<dbReference type="FunFam" id="1.20.1300.20:FF:000001">
    <property type="entry name" value="Ubiquitin thioesterase OTUB1"/>
    <property type="match status" value="1"/>
</dbReference>
<sequence>MSTSNSETNTNNHPDAANSFNYSGKDVDLDGQTHVQQKHIEQEVVNFCYVCFVCKELMKKYKYIRKTRGDGNCFYRAFGFGYLEQNLKNELELDRFRKLVADLKDKLVQLGYQEFTVEDVRDVVLETIDKICQGGDIPNLMKIFCTQEYSDYFVAYLRLFTSAYLQMNAEFFQSFLDEPSKTIKEFCCTEVEPMARESDNIHIIALAKAVQVSLRVIYMDHSETSQLTIHDFAHTDNEQMFHPTITFLYRPGHYDLLYEN</sequence>
<feature type="active site" evidence="8">
    <location>
        <position position="253"/>
    </location>
</feature>
<proteinExistence type="inferred from homology"/>
<feature type="active site" evidence="8">
    <location>
        <position position="70"/>
    </location>
</feature>
<dbReference type="PROSITE" id="PS50802">
    <property type="entry name" value="OTU"/>
    <property type="match status" value="1"/>
</dbReference>
<dbReference type="Pfam" id="PF10275">
    <property type="entry name" value="Peptidase_C65"/>
    <property type="match status" value="1"/>
</dbReference>
<feature type="site" description="Interacts with free ubiquitin" evidence="9">
    <location>
        <position position="249"/>
    </location>
</feature>
<dbReference type="SUPFAM" id="SSF54001">
    <property type="entry name" value="Cysteine proteinases"/>
    <property type="match status" value="1"/>
</dbReference>
<organism evidence="11 13">
    <name type="scientific">Didymodactylos carnosus</name>
    <dbReference type="NCBI Taxonomy" id="1234261"/>
    <lineage>
        <taxon>Eukaryota</taxon>
        <taxon>Metazoa</taxon>
        <taxon>Spiralia</taxon>
        <taxon>Gnathifera</taxon>
        <taxon>Rotifera</taxon>
        <taxon>Eurotatoria</taxon>
        <taxon>Bdelloidea</taxon>
        <taxon>Philodinida</taxon>
        <taxon>Philodinidae</taxon>
        <taxon>Didymodactylos</taxon>
    </lineage>
</organism>
<dbReference type="PIRSF" id="PIRSF013503">
    <property type="entry name" value="Ubiquitin_thioesterase_Otubain"/>
    <property type="match status" value="1"/>
</dbReference>
<dbReference type="GO" id="GO:0071108">
    <property type="term" value="P:protein K48-linked deubiquitination"/>
    <property type="evidence" value="ECO:0007669"/>
    <property type="project" value="TreeGrafter"/>
</dbReference>
<evidence type="ECO:0000256" key="1">
    <source>
        <dbReference type="ARBA" id="ARBA00000707"/>
    </source>
</evidence>
<feature type="site" description="Interacts with free ubiquitin" evidence="9">
    <location>
        <position position="254"/>
    </location>
</feature>
<dbReference type="InterPro" id="IPR003323">
    <property type="entry name" value="OTU_dom"/>
</dbReference>
<dbReference type="InterPro" id="IPR038765">
    <property type="entry name" value="Papain-like_cys_pep_sf"/>
</dbReference>
<keyword evidence="5" id="KW-0833">Ubl conjugation pathway</keyword>
<evidence type="ECO:0000256" key="5">
    <source>
        <dbReference type="ARBA" id="ARBA00022786"/>
    </source>
</evidence>
<dbReference type="EC" id="3.4.19.12" evidence="3"/>
<evidence type="ECO:0000313" key="11">
    <source>
        <dbReference type="EMBL" id="CAF1243054.1"/>
    </source>
</evidence>
<evidence type="ECO:0000256" key="3">
    <source>
        <dbReference type="ARBA" id="ARBA00012759"/>
    </source>
</evidence>
<dbReference type="Gene3D" id="3.30.200.60">
    <property type="entry name" value="Peptidase C65 Otubain, subdomain 1"/>
    <property type="match status" value="1"/>
</dbReference>
<comment type="caution">
    <text evidence="11">The sequence shown here is derived from an EMBL/GenBank/DDBJ whole genome shotgun (WGS) entry which is preliminary data.</text>
</comment>
<dbReference type="GO" id="GO:0006508">
    <property type="term" value="P:proteolysis"/>
    <property type="evidence" value="ECO:0007669"/>
    <property type="project" value="UniProtKB-KW"/>
</dbReference>
<keyword evidence="7" id="KW-0788">Thiol protease</keyword>
<dbReference type="AlphaFoldDB" id="A0A814ZH67"/>
<evidence type="ECO:0000256" key="6">
    <source>
        <dbReference type="ARBA" id="ARBA00022801"/>
    </source>
</evidence>
<protein>
    <recommendedName>
        <fullName evidence="3">ubiquitinyl hydrolase 1</fullName>
        <ecNumber evidence="3">3.4.19.12</ecNumber>
    </recommendedName>
</protein>
<evidence type="ECO:0000313" key="13">
    <source>
        <dbReference type="Proteomes" id="UP000663829"/>
    </source>
</evidence>
<keyword evidence="13" id="KW-1185">Reference proteome</keyword>
<gene>
    <name evidence="11" type="ORF">GPM918_LOCUS25754</name>
    <name evidence="12" type="ORF">SRO942_LOCUS25790</name>
</gene>
<dbReference type="EMBL" id="CAJNOQ010010103">
    <property type="protein sequence ID" value="CAF1243054.1"/>
    <property type="molecule type" value="Genomic_DNA"/>
</dbReference>
<evidence type="ECO:0000259" key="10">
    <source>
        <dbReference type="PROSITE" id="PS50802"/>
    </source>
</evidence>
<evidence type="ECO:0000256" key="8">
    <source>
        <dbReference type="PIRSR" id="PIRSR013503-1"/>
    </source>
</evidence>
<evidence type="ECO:0000256" key="7">
    <source>
        <dbReference type="ARBA" id="ARBA00022807"/>
    </source>
</evidence>
<evidence type="ECO:0000256" key="9">
    <source>
        <dbReference type="PIRSR" id="PIRSR013503-2"/>
    </source>
</evidence>
<dbReference type="EMBL" id="CAJOBC010011177">
    <property type="protein sequence ID" value="CAF4007099.1"/>
    <property type="molecule type" value="Genomic_DNA"/>
</dbReference>
<name>A0A814ZH67_9BILA</name>